<feature type="region of interest" description="Disordered" evidence="1">
    <location>
        <begin position="1344"/>
        <end position="1365"/>
    </location>
</feature>
<evidence type="ECO:0000313" key="3">
    <source>
        <dbReference type="Proteomes" id="UP001378592"/>
    </source>
</evidence>
<protein>
    <submittedName>
        <fullName evidence="2">Uncharacterized protein</fullName>
    </submittedName>
</protein>
<feature type="region of interest" description="Disordered" evidence="1">
    <location>
        <begin position="397"/>
        <end position="416"/>
    </location>
</feature>
<evidence type="ECO:0000313" key="2">
    <source>
        <dbReference type="EMBL" id="KAK7793850.1"/>
    </source>
</evidence>
<sequence>MPRRHSLKSRKCKTPNDLSSTSITEGRSILKKRQRKPLQEVVDLHLTADTKPQTNTRSNNRRVSFAVSEVKEFRQPANEGTLWGSSYFVDIQKSSSESENTESSASTFQTSSGSCGSGLIYSQQVIVQETVSVSYSDIDECQEFREDNLSDVQSNRVCELIDAANQTDESVFQFLNNSRDPTKKSDVCREVVPTYLQHVNNGRKFMDPSEMLGEFLQLKPNFPQTIPCETFERQTPTTLPYSSVSTEREFDKENSSLPMNTKNKDHASIFSEPSGISQKHPLTLCDDSFEIAKKQEIGIHCNDIKLLDWLREEKPAAVREQQKPIWINNQLGVSNELKNLKHSHDHVEYDMQDCPHISKQSLKNENEVLNNSSGDMSFTLSNAPLLNISCTNKDSSTGTSCNNSEYSGIDPGTKNLNSEKTQMLSDYNNEPVEKERLSISPKASEACFIEKNMASSSRGKRIDNEVSSHKDKYSDVCLKRMSPNEVEGGKNSCTNNSIASNHSTGFENVTSSVSPTMVNGRILGNIQLSNQFPNCENVTRNISSTVPDEIDLIGAAPVSNLDNISGVSLTMTAGKILDNHCISRHKPALAFKRIGSQIVSSERVFNNVEDATQNFINIGSNCESTVSPITTEDLILCNSQSSRLRDVSGNKSPTIPVRQTLYDNASFYSGCPINVRNKLPRMVGEKIDTGVLPAGHFEKCLNDNFTVLSHVPYFQDTIPTYSCPTNPQERVFSNVSCKNYNCSLGNLEGSEFLTESGESISDKKEISHHYCDFRNASRLVSPTMPAERNLDKIHIADENSDLVNDSRSVSPTMPMGRIISQGQSSSHTNCKGIIAISTSPALPAGRNLDKINRTDETSEWVNASSVSPTVSMGRIIGEGQSNPYTTYKDISAVSVSPTLPAGRILDKINRTDETSEWVNASRSVSPTVPMGRIIDEGQSSPYTNYKDISAVSVSSTLPAGRILDKINGTDETSEWVNASRSVSPTVPMGRLIGEGQSSPFTNYKNTSAVSVSPTLPAGRILDKINRTHETSELVNVSRSVSPTMSMGRIIGEDQSSPHTNCKDISGISVSLTLPAGRILDKFQTTHQNSDFVNASRSVSPTMPVGRIIGQGQSSQNADGKDISEISASPTLQAGRILEKIIKTDEPSDFVNARRSVSPTMSIGRIIGQGQSSQNADGKDISEISASPTLQAGRISGKIIKTDEPSDFVNARRSVSPTMTIGRIISQGQSSQNAVGKDISEISASPTLQAGRFLGRIIKTNEPSDFANASRSVSPTMPVGRIIGQGQTGQNTGCKDNSEASASTLCAGKIVEKIHESSEASDLANISRGRFPTMPMGRIIGEMNTSKNRGFEVTHRRSVSPTTPLGRVFHNNQISCDNVELACKVVKENMAEQGDFSNCPSLKLTSERDLESTSPLQEHNPDKLSKSSNENVPPSISKGYIAMCDKHVSLTETLEKMCIDEKYAVEGFIENDKEFLHHNPRKQVEIIFNAQGTSTVVDTNVFHKTCNTNNSLVATDCNVLKETQDHSDCKNVKIGFYNSKTRMADTDNKNLGEFVRMGKDTVDKIERTSFNLNEDNTDLPVIRINDISMDFSENTGSINNPAAVIWKRNTVESVELNIEKDFIEQKKGGNSLFSTTDYRNCSNIKLKEVSNIEENCDDSERTNIDMNSDSKMNVGECFVNSQIVCNMKSTEKENDTRYSNSSTSSKVECEGSNNAGFCETNNPGGLMNNGSQTNCKNTNVICIDDKRDNEEVMPCSDARDEDSEGVESDIELNIVSSPVKFHISKDNSFSSEAIEVDNTFRSNGEIIRNVKSAKDLVVSTNECTDEKNYSCNEKTNIHINKEETNEENKHSKIVETVSKSNRPSICVSGIDYIDWKSSLDVTNAMVNSNNKSRPVKIFPGTQSPHFLIPESSISIVETRDNNYSSEIERSDCSESSLISPSNFHDNEFDGANDILIKSFRDQGRNDLLKERSASSFSFHNEKSKSRIIETPCRIGIEVNSNKLKIPQYVQPVSKLMNVDEKPTTNTVEIGISVSENKPPILGVSPVQLEDDRSVNSSTGHLRSMPSDILQPQDFIERVSSSNSPGTSAQTDIVIHDEMIKDVKKTVELPSNTNEENKTKMQEIHPHTYCSKSTDSVICIGAKNDFVLNESNTIKEDIKMNIELLADIQGNKLEMKEVHTRTPSKTFAPIMCTHAKNDIVINESKSFKGNIENKIELPTGVQVNEAEIHSCVPSKSTAQINFSDAESEIVINENKTINGDVKRNIELPTGIQVNKKEMKEIHPHKPSKRSAQINSNDEQWSPLQKKTRFSPPVAPNLPTRLSYYESFFSKENQTPTSTSFKRNYSYAFGYKSTTNDLSSQVIPPLSFERWIQEQSKKCNWKVEHISSSKINFFFLEKKVKVYVEIDPSNLNLSKIDVKSHLKGNNTAIFLHNLFLKRLKLDTLKVRFPSKNDIPALIDFISTEEEFILDFAQDWLDLEIRQAIQMKENFCAEFEVTSLLLSWLCIIKIDLSSWNGERLHSRYIQVCPVIGEINDAEIKRLIRAIPGGPHLLKDYVSHLHNYIHTKEKFEGKGSFLAE</sequence>
<comment type="caution">
    <text evidence="2">The sequence shown here is derived from an EMBL/GenBank/DDBJ whole genome shotgun (WGS) entry which is preliminary data.</text>
</comment>
<feature type="compositionally biased region" description="Polar residues" evidence="1">
    <location>
        <begin position="16"/>
        <end position="25"/>
    </location>
</feature>
<dbReference type="EMBL" id="JAZDUA010000358">
    <property type="protein sequence ID" value="KAK7793850.1"/>
    <property type="molecule type" value="Genomic_DNA"/>
</dbReference>
<feature type="compositionally biased region" description="Basic residues" evidence="1">
    <location>
        <begin position="1"/>
        <end position="13"/>
    </location>
</feature>
<keyword evidence="3" id="KW-1185">Reference proteome</keyword>
<evidence type="ECO:0000256" key="1">
    <source>
        <dbReference type="SAM" id="MobiDB-lite"/>
    </source>
</evidence>
<gene>
    <name evidence="2" type="ORF">R5R35_014134</name>
</gene>
<accession>A0AAN9VCR6</accession>
<dbReference type="Proteomes" id="UP001378592">
    <property type="component" value="Unassembled WGS sequence"/>
</dbReference>
<name>A0AAN9VCR6_9ORTH</name>
<feature type="region of interest" description="Disordered" evidence="1">
    <location>
        <begin position="1"/>
        <end position="36"/>
    </location>
</feature>
<feature type="compositionally biased region" description="Polar residues" evidence="1">
    <location>
        <begin position="397"/>
        <end position="406"/>
    </location>
</feature>
<organism evidence="2 3">
    <name type="scientific">Gryllus longicercus</name>
    <dbReference type="NCBI Taxonomy" id="2509291"/>
    <lineage>
        <taxon>Eukaryota</taxon>
        <taxon>Metazoa</taxon>
        <taxon>Ecdysozoa</taxon>
        <taxon>Arthropoda</taxon>
        <taxon>Hexapoda</taxon>
        <taxon>Insecta</taxon>
        <taxon>Pterygota</taxon>
        <taxon>Neoptera</taxon>
        <taxon>Polyneoptera</taxon>
        <taxon>Orthoptera</taxon>
        <taxon>Ensifera</taxon>
        <taxon>Gryllidea</taxon>
        <taxon>Grylloidea</taxon>
        <taxon>Gryllidae</taxon>
        <taxon>Gryllinae</taxon>
        <taxon>Gryllus</taxon>
    </lineage>
</organism>
<feature type="region of interest" description="Disordered" evidence="1">
    <location>
        <begin position="1406"/>
        <end position="1431"/>
    </location>
</feature>
<feature type="region of interest" description="Disordered" evidence="1">
    <location>
        <begin position="241"/>
        <end position="263"/>
    </location>
</feature>
<feature type="region of interest" description="Disordered" evidence="1">
    <location>
        <begin position="1093"/>
        <end position="1121"/>
    </location>
</feature>
<reference evidence="2 3" key="1">
    <citation type="submission" date="2024-03" db="EMBL/GenBank/DDBJ databases">
        <title>The genome assembly and annotation of the cricket Gryllus longicercus Weissman &amp; Gray.</title>
        <authorList>
            <person name="Szrajer S."/>
            <person name="Gray D."/>
            <person name="Ylla G."/>
        </authorList>
    </citation>
    <scope>NUCLEOTIDE SEQUENCE [LARGE SCALE GENOMIC DNA]</scope>
    <source>
        <strain evidence="2">DAG 2021-001</strain>
        <tissue evidence="2">Whole body minus gut</tissue>
    </source>
</reference>
<proteinExistence type="predicted"/>